<evidence type="ECO:0000313" key="2">
    <source>
        <dbReference type="EMBL" id="KPY95549.1"/>
    </source>
</evidence>
<gene>
    <name evidence="2" type="ORF">ALO43_100001</name>
</gene>
<accession>A0AA40P398</accession>
<feature type="region of interest" description="Disordered" evidence="1">
    <location>
        <begin position="20"/>
        <end position="42"/>
    </location>
</feature>
<name>A0AA40P398_9PSED</name>
<reference evidence="2 3" key="1">
    <citation type="submission" date="2015-09" db="EMBL/GenBank/DDBJ databases">
        <title>Genome announcement of multiple Pseudomonas syringae strains.</title>
        <authorList>
            <person name="Thakur S."/>
            <person name="Wang P.W."/>
            <person name="Gong Y."/>
            <person name="Weir B.S."/>
            <person name="Guttman D.S."/>
        </authorList>
    </citation>
    <scope>NUCLEOTIDE SEQUENCE [LARGE SCALE GENOMIC DNA]</scope>
    <source>
        <strain evidence="2 3">ICMP9151</strain>
    </source>
</reference>
<sequence length="258" mass="28197">MMTQSVRLLLHKHWARYSSQHQQLSPQRGSSGHAQDKNTSTTSTLVIRSHNSFLNIVPEFAMRPLLLALPFALLPLVAAHAAEEHDHDHDHGEEHGSLGAHEHGVGRLDVVLEGKTLEFEFDSPAMNIVGFEHVATSAEDKAKVAKARELLLKPNALFSIADAANCSATSVKLESPLFGDKDDDHEEHAAAGDADHHEHSEIHGHYKFVCDAPSVLKKLDLSQIFKTFPDTKKLQVQLISPGGQSGAEVIAANPTLKF</sequence>
<feature type="compositionally biased region" description="Basic and acidic residues" evidence="1">
    <location>
        <begin position="179"/>
        <end position="197"/>
    </location>
</feature>
<comment type="caution">
    <text evidence="2">The sequence shown here is derived from an EMBL/GenBank/DDBJ whole genome shotgun (WGS) entry which is preliminary data.</text>
</comment>
<dbReference type="EMBL" id="LJRO01000352">
    <property type="protein sequence ID" value="KPY95549.1"/>
    <property type="molecule type" value="Genomic_DNA"/>
</dbReference>
<protein>
    <submittedName>
        <fullName evidence="2">Zinc-binding protein</fullName>
    </submittedName>
</protein>
<dbReference type="InterPro" id="IPR021253">
    <property type="entry name" value="ZrgA-like"/>
</dbReference>
<evidence type="ECO:0000256" key="1">
    <source>
        <dbReference type="SAM" id="MobiDB-lite"/>
    </source>
</evidence>
<organism evidence="2 3">
    <name type="scientific">Pseudomonas tremae</name>
    <dbReference type="NCBI Taxonomy" id="200454"/>
    <lineage>
        <taxon>Bacteria</taxon>
        <taxon>Pseudomonadati</taxon>
        <taxon>Pseudomonadota</taxon>
        <taxon>Gammaproteobacteria</taxon>
        <taxon>Pseudomonadales</taxon>
        <taxon>Pseudomonadaceae</taxon>
        <taxon>Pseudomonas</taxon>
    </lineage>
</organism>
<proteinExistence type="predicted"/>
<dbReference type="Pfam" id="PF10986">
    <property type="entry name" value="ZrgA"/>
    <property type="match status" value="1"/>
</dbReference>
<feature type="region of interest" description="Disordered" evidence="1">
    <location>
        <begin position="177"/>
        <end position="197"/>
    </location>
</feature>
<dbReference type="AlphaFoldDB" id="A0AA40P398"/>
<evidence type="ECO:0000313" key="3">
    <source>
        <dbReference type="Proteomes" id="UP000050523"/>
    </source>
</evidence>
<dbReference type="Proteomes" id="UP000050523">
    <property type="component" value="Unassembled WGS sequence"/>
</dbReference>